<dbReference type="PANTHER" id="PTHR30006:SF2">
    <property type="entry name" value="ABC TRANSPORTER SUBSTRATE-BINDING PROTEIN"/>
    <property type="match status" value="1"/>
</dbReference>
<name>A0ABP5FKX9_9MICC</name>
<keyword evidence="1" id="KW-0732">Signal</keyword>
<dbReference type="PANTHER" id="PTHR30006">
    <property type="entry name" value="THIAMINE-BINDING PERIPLASMIC PROTEIN-RELATED"/>
    <property type="match status" value="1"/>
</dbReference>
<proteinExistence type="predicted"/>
<reference evidence="3" key="1">
    <citation type="journal article" date="2019" name="Int. J. Syst. Evol. Microbiol.">
        <title>The Global Catalogue of Microorganisms (GCM) 10K type strain sequencing project: providing services to taxonomists for standard genome sequencing and annotation.</title>
        <authorList>
            <consortium name="The Broad Institute Genomics Platform"/>
            <consortium name="The Broad Institute Genome Sequencing Center for Infectious Disease"/>
            <person name="Wu L."/>
            <person name="Ma J."/>
        </authorList>
    </citation>
    <scope>NUCLEOTIDE SEQUENCE [LARGE SCALE GENOMIC DNA]</scope>
    <source>
        <strain evidence="3">JCM 13595</strain>
    </source>
</reference>
<gene>
    <name evidence="2" type="ORF">GCM10009720_05600</name>
</gene>
<accession>A0ABP5FKX9</accession>
<protein>
    <submittedName>
        <fullName evidence="2">ABC transporter substrate-binding protein</fullName>
    </submittedName>
</protein>
<sequence>MVLTAAAAITALAVTSCGDANNSEGGGDAARPYEGVELVVTSFGGDWEDAYVEAVVEPFEDETGASVELVTLYSADAMTQVTAQASAPQFDVVHFSGGQEAIAAEEGLISPINSEELTNFPDLAEGVADSLEEGQGPAIQVTPMGIIYHTEAIDEAPTTWSDILNDDYAGHVAFTDLTNAYGVQTLLAINSELGGTVNDVTPGMEAIGGNVSNGDGIVVATSPDLQAAFAQRNTWIAPYAQDYAFTLIEAGLPVEFTVPESGTTVSYVTANVVEGRENEDAATALIDYSLTPEAQEIFAESMRYTPVNTEVALSDEVENSVLAPEELDTVERVDPHAIDENERDWQDNWNRLITE</sequence>
<comment type="caution">
    <text evidence="2">The sequence shown here is derived from an EMBL/GenBank/DDBJ whole genome shotgun (WGS) entry which is preliminary data.</text>
</comment>
<organism evidence="2 3">
    <name type="scientific">Yaniella flava</name>
    <dbReference type="NCBI Taxonomy" id="287930"/>
    <lineage>
        <taxon>Bacteria</taxon>
        <taxon>Bacillati</taxon>
        <taxon>Actinomycetota</taxon>
        <taxon>Actinomycetes</taxon>
        <taxon>Micrococcales</taxon>
        <taxon>Micrococcaceae</taxon>
        <taxon>Yaniella</taxon>
    </lineage>
</organism>
<dbReference type="Gene3D" id="3.40.190.10">
    <property type="entry name" value="Periplasmic binding protein-like II"/>
    <property type="match status" value="2"/>
</dbReference>
<dbReference type="Pfam" id="PF13416">
    <property type="entry name" value="SBP_bac_8"/>
    <property type="match status" value="1"/>
</dbReference>
<evidence type="ECO:0000313" key="3">
    <source>
        <dbReference type="Proteomes" id="UP001501461"/>
    </source>
</evidence>
<dbReference type="EMBL" id="BAAAMN010000009">
    <property type="protein sequence ID" value="GAA2028715.1"/>
    <property type="molecule type" value="Genomic_DNA"/>
</dbReference>
<dbReference type="InterPro" id="IPR006059">
    <property type="entry name" value="SBP"/>
</dbReference>
<dbReference type="SUPFAM" id="SSF53850">
    <property type="entry name" value="Periplasmic binding protein-like II"/>
    <property type="match status" value="1"/>
</dbReference>
<evidence type="ECO:0000313" key="2">
    <source>
        <dbReference type="EMBL" id="GAA2028715.1"/>
    </source>
</evidence>
<keyword evidence="3" id="KW-1185">Reference proteome</keyword>
<evidence type="ECO:0000256" key="1">
    <source>
        <dbReference type="ARBA" id="ARBA00022729"/>
    </source>
</evidence>
<dbReference type="Proteomes" id="UP001501461">
    <property type="component" value="Unassembled WGS sequence"/>
</dbReference>